<feature type="non-terminal residue" evidence="5">
    <location>
        <position position="1"/>
    </location>
</feature>
<evidence type="ECO:0000259" key="4">
    <source>
        <dbReference type="PROSITE" id="PS50208"/>
    </source>
</evidence>
<dbReference type="GO" id="GO:0004197">
    <property type="term" value="F:cysteine-type endopeptidase activity"/>
    <property type="evidence" value="ECO:0007669"/>
    <property type="project" value="InterPro"/>
</dbReference>
<keyword evidence="2" id="KW-0645">Protease</keyword>
<name>A0A8H3H811_9AGAM</name>
<dbReference type="InterPro" id="IPR029030">
    <property type="entry name" value="Caspase-like_dom_sf"/>
</dbReference>
<dbReference type="GO" id="GO:0006508">
    <property type="term" value="P:proteolysis"/>
    <property type="evidence" value="ECO:0007669"/>
    <property type="project" value="InterPro"/>
</dbReference>
<dbReference type="InterPro" id="IPR011600">
    <property type="entry name" value="Pept_C14_caspase"/>
</dbReference>
<evidence type="ECO:0000313" key="6">
    <source>
        <dbReference type="Proteomes" id="UP000663888"/>
    </source>
</evidence>
<feature type="region of interest" description="Disordered" evidence="3">
    <location>
        <begin position="107"/>
        <end position="170"/>
    </location>
</feature>
<dbReference type="Gene3D" id="3.40.50.1460">
    <property type="match status" value="1"/>
</dbReference>
<evidence type="ECO:0000313" key="5">
    <source>
        <dbReference type="EMBL" id="CAE6486379.1"/>
    </source>
</evidence>
<accession>A0A8H3H811</accession>
<keyword evidence="2" id="KW-0788">Thiol protease</keyword>
<dbReference type="Proteomes" id="UP000663888">
    <property type="component" value="Unassembled WGS sequence"/>
</dbReference>
<feature type="compositionally biased region" description="Polar residues" evidence="3">
    <location>
        <begin position="214"/>
        <end position="236"/>
    </location>
</feature>
<organism evidence="5 6">
    <name type="scientific">Rhizoctonia solani</name>
    <dbReference type="NCBI Taxonomy" id="456999"/>
    <lineage>
        <taxon>Eukaryota</taxon>
        <taxon>Fungi</taxon>
        <taxon>Dikarya</taxon>
        <taxon>Basidiomycota</taxon>
        <taxon>Agaricomycotina</taxon>
        <taxon>Agaricomycetes</taxon>
        <taxon>Cantharellales</taxon>
        <taxon>Ceratobasidiaceae</taxon>
        <taxon>Rhizoctonia</taxon>
    </lineage>
</organism>
<dbReference type="AlphaFoldDB" id="A0A8H3H811"/>
<comment type="caution">
    <text evidence="5">The sequence shown here is derived from an EMBL/GenBank/DDBJ whole genome shotgun (WGS) entry which is preliminary data.</text>
</comment>
<dbReference type="GO" id="GO:0006915">
    <property type="term" value="P:apoptotic process"/>
    <property type="evidence" value="ECO:0007669"/>
    <property type="project" value="UniProtKB-KW"/>
</dbReference>
<dbReference type="Pfam" id="PF00656">
    <property type="entry name" value="Peptidase_C14"/>
    <property type="match status" value="1"/>
</dbReference>
<dbReference type="InterPro" id="IPR001309">
    <property type="entry name" value="Pept_C14_p20"/>
</dbReference>
<keyword evidence="2" id="KW-0378">Hydrolase</keyword>
<proteinExistence type="predicted"/>
<feature type="compositionally biased region" description="Polar residues" evidence="3">
    <location>
        <begin position="144"/>
        <end position="167"/>
    </location>
</feature>
<gene>
    <name evidence="5" type="ORF">RDB_LOCUS132151</name>
</gene>
<sequence>PATPLNFTQLNRDCLNNLDWLTMSPSLPNAPVAKGRKSRSMTQWYNLLPTDPSLDVEQEISPKRGAEIDTRPVDSVSRGVAAQVVSTTVRPPNNFLHPRAAQIYTPRPEAPSSILQLPPSRPQTPLSRPNTPLNQRPALPNRPLTPSSRPQTPSFGKQRPPNINVSPNRIRKGVVAYNPEVTEGFDISSPMAPGLRDAPAHVSCNPHIPPTHFKSLTTSSGPTSRGPHSSSRSTTYQSIDKCERGLLIIGSSHREPTPYADELPPLHGIRNDRDRLRTAFQNRKYSVETMVEEEGDKREILRRVGNFLASADEGNIRVIVFTGHAARIGTDQRFAIIPSGCASDDDTITAAEWQDIVLKSAGAGVVVVSVFATCMSGAVAEQSVKLTDFGHIIERQSSIPNLPNGPIQIILSSSGDNQSSFEYHTPSGYSGSSWHDYFLWALAETTQRKDVNNWESFVKTLQAAFTYVRTASFRNSSFQYPHDLNWLLLNPQTPRIFVSSRMPDFDQFLPRQNY</sequence>
<feature type="domain" description="Caspase family p20" evidence="4">
    <location>
        <begin position="247"/>
        <end position="324"/>
    </location>
</feature>
<evidence type="ECO:0000256" key="1">
    <source>
        <dbReference type="ARBA" id="ARBA00022703"/>
    </source>
</evidence>
<keyword evidence="1" id="KW-0053">Apoptosis</keyword>
<dbReference type="EMBL" id="CAJMWX010001391">
    <property type="protein sequence ID" value="CAE6486379.1"/>
    <property type="molecule type" value="Genomic_DNA"/>
</dbReference>
<dbReference type="PROSITE" id="PS50208">
    <property type="entry name" value="CASPASE_P20"/>
    <property type="match status" value="1"/>
</dbReference>
<dbReference type="SUPFAM" id="SSF52129">
    <property type="entry name" value="Caspase-like"/>
    <property type="match status" value="1"/>
</dbReference>
<feature type="region of interest" description="Disordered" evidence="3">
    <location>
        <begin position="204"/>
        <end position="236"/>
    </location>
</feature>
<feature type="compositionally biased region" description="Polar residues" evidence="3">
    <location>
        <begin position="123"/>
        <end position="134"/>
    </location>
</feature>
<evidence type="ECO:0000256" key="2">
    <source>
        <dbReference type="ARBA" id="ARBA00022807"/>
    </source>
</evidence>
<protein>
    <recommendedName>
        <fullName evidence="4">Caspase family p20 domain-containing protein</fullName>
    </recommendedName>
</protein>
<evidence type="ECO:0000256" key="3">
    <source>
        <dbReference type="SAM" id="MobiDB-lite"/>
    </source>
</evidence>
<reference evidence="5" key="1">
    <citation type="submission" date="2021-01" db="EMBL/GenBank/DDBJ databases">
        <authorList>
            <person name="Kaushik A."/>
        </authorList>
    </citation>
    <scope>NUCLEOTIDE SEQUENCE</scope>
    <source>
        <strain evidence="5">AG4-R118</strain>
    </source>
</reference>